<accession>A0A8H2PN99</accession>
<keyword evidence="6" id="KW-1185">Reference proteome</keyword>
<dbReference type="HAMAP" id="MF_00528">
    <property type="entry name" value="Maf"/>
    <property type="match status" value="1"/>
</dbReference>
<comment type="catalytic activity">
    <reaction evidence="4">
        <text>UTP + H2O = UMP + diphosphate + H(+)</text>
        <dbReference type="Rhea" id="RHEA:29395"/>
        <dbReference type="ChEBI" id="CHEBI:15377"/>
        <dbReference type="ChEBI" id="CHEBI:15378"/>
        <dbReference type="ChEBI" id="CHEBI:33019"/>
        <dbReference type="ChEBI" id="CHEBI:46398"/>
        <dbReference type="ChEBI" id="CHEBI:57865"/>
        <dbReference type="EC" id="3.6.1.9"/>
    </reaction>
</comment>
<evidence type="ECO:0000313" key="6">
    <source>
        <dbReference type="Proteomes" id="UP000307702"/>
    </source>
</evidence>
<keyword evidence="2 4" id="KW-0378">Hydrolase</keyword>
<evidence type="ECO:0000256" key="3">
    <source>
        <dbReference type="ARBA" id="ARBA00023080"/>
    </source>
</evidence>
<protein>
    <recommendedName>
        <fullName evidence="4">dTTP/UTP pyrophosphatase</fullName>
        <shortName evidence="4">dTTPase/UTPase</shortName>
        <ecNumber evidence="4">3.6.1.9</ecNumber>
    </recommendedName>
    <alternativeName>
        <fullName evidence="4">Nucleoside triphosphate pyrophosphatase</fullName>
    </alternativeName>
    <alternativeName>
        <fullName evidence="4">Nucleotide pyrophosphatase</fullName>
        <shortName evidence="4">Nucleotide PPase</shortName>
    </alternativeName>
</protein>
<evidence type="ECO:0000256" key="4">
    <source>
        <dbReference type="HAMAP-Rule" id="MF_00528"/>
    </source>
</evidence>
<feature type="site" description="Important for substrate specificity" evidence="4">
    <location>
        <position position="38"/>
    </location>
</feature>
<evidence type="ECO:0000256" key="2">
    <source>
        <dbReference type="ARBA" id="ARBA00022801"/>
    </source>
</evidence>
<comment type="catalytic activity">
    <reaction evidence="4">
        <text>dTTP + H2O = dTMP + diphosphate + H(+)</text>
        <dbReference type="Rhea" id="RHEA:28534"/>
        <dbReference type="ChEBI" id="CHEBI:15377"/>
        <dbReference type="ChEBI" id="CHEBI:15378"/>
        <dbReference type="ChEBI" id="CHEBI:33019"/>
        <dbReference type="ChEBI" id="CHEBI:37568"/>
        <dbReference type="ChEBI" id="CHEBI:63528"/>
        <dbReference type="EC" id="3.6.1.9"/>
    </reaction>
</comment>
<organism evidence="5 6">
    <name type="scientific">Colwellia ponticola</name>
    <dbReference type="NCBI Taxonomy" id="2304625"/>
    <lineage>
        <taxon>Bacteria</taxon>
        <taxon>Pseudomonadati</taxon>
        <taxon>Pseudomonadota</taxon>
        <taxon>Gammaproteobacteria</taxon>
        <taxon>Alteromonadales</taxon>
        <taxon>Colwelliaceae</taxon>
        <taxon>Colwellia</taxon>
    </lineage>
</organism>
<dbReference type="EMBL" id="SZVP01000001">
    <property type="protein sequence ID" value="TMM47822.1"/>
    <property type="molecule type" value="Genomic_DNA"/>
</dbReference>
<feature type="site" description="Important for substrate specificity" evidence="4">
    <location>
        <position position="183"/>
    </location>
</feature>
<dbReference type="OrthoDB" id="9807767at2"/>
<dbReference type="CDD" id="cd00555">
    <property type="entry name" value="Maf"/>
    <property type="match status" value="1"/>
</dbReference>
<comment type="subcellular location">
    <subcellularLocation>
        <location evidence="4">Cytoplasm</location>
    </subcellularLocation>
</comment>
<comment type="function">
    <text evidence="4">Nucleoside triphosphate pyrophosphatase that hydrolyzes dTTP and UTP. May have a dual role in cell division arrest and in preventing the incorporation of modified nucleotides into cellular nucleic acids.</text>
</comment>
<comment type="cofactor">
    <cofactor evidence="1 4">
        <name>a divalent metal cation</name>
        <dbReference type="ChEBI" id="CHEBI:60240"/>
    </cofactor>
</comment>
<dbReference type="GO" id="GO:0009117">
    <property type="term" value="P:nucleotide metabolic process"/>
    <property type="evidence" value="ECO:0007669"/>
    <property type="project" value="UniProtKB-KW"/>
</dbReference>
<keyword evidence="4" id="KW-0963">Cytoplasm</keyword>
<evidence type="ECO:0000313" key="5">
    <source>
        <dbReference type="EMBL" id="TMM47822.1"/>
    </source>
</evidence>
<dbReference type="AlphaFoldDB" id="A0A8H2PN99"/>
<dbReference type="InterPro" id="IPR003697">
    <property type="entry name" value="Maf-like"/>
</dbReference>
<dbReference type="PANTHER" id="PTHR43213:SF5">
    <property type="entry name" value="BIFUNCTIONAL DTTP_UTP PYROPHOSPHATASE_METHYLTRANSFERASE PROTEIN-RELATED"/>
    <property type="match status" value="1"/>
</dbReference>
<dbReference type="GO" id="GO:0005737">
    <property type="term" value="C:cytoplasm"/>
    <property type="evidence" value="ECO:0007669"/>
    <property type="project" value="UniProtKB-SubCell"/>
</dbReference>
<dbReference type="Pfam" id="PF02545">
    <property type="entry name" value="Maf"/>
    <property type="match status" value="1"/>
</dbReference>
<gene>
    <name evidence="5" type="ORF">FCS21_02320</name>
</gene>
<comment type="caution">
    <text evidence="4">Lacks conserved residue(s) required for the propagation of feature annotation.</text>
</comment>
<reference evidence="5 6" key="1">
    <citation type="submission" date="2019-05" db="EMBL/GenBank/DDBJ databases">
        <title>Colwellia ponticola sp. nov., isolated from seawater.</title>
        <authorList>
            <person name="Yoon J.-H."/>
        </authorList>
    </citation>
    <scope>NUCLEOTIDE SEQUENCE [LARGE SCALE GENOMIC DNA]</scope>
    <source>
        <strain evidence="5 6">OISW-25</strain>
    </source>
</reference>
<dbReference type="GO" id="GO:0047429">
    <property type="term" value="F:nucleoside triphosphate diphosphatase activity"/>
    <property type="evidence" value="ECO:0007669"/>
    <property type="project" value="UniProtKB-EC"/>
</dbReference>
<feature type="site" description="Important for substrate specificity" evidence="4">
    <location>
        <position position="101"/>
    </location>
</feature>
<sequence>MSNPLVPQHSVTKSSVTASINAASKPKLKLILASQSPRRRELLAQLGYQFSVQASDIDETVGQAESPTDYVLRLAKQKAQHVFNLLPEAEQAYSFVLGSDTSVVFNGKILGKPVDEQDCISTLSLLSDKQHQVLTAVALVSKDSVQGQVVTTDVIFTSLSKAEISAYWLTGEPQDKAGSYGIQGIAGQFVKAINGSYSAVVGLPLYETAQLLTNAGFVGSIDTK</sequence>
<dbReference type="EC" id="3.6.1.9" evidence="4"/>
<comment type="similarity">
    <text evidence="4">Belongs to the Maf family. YhdE subfamily.</text>
</comment>
<dbReference type="SUPFAM" id="SSF52972">
    <property type="entry name" value="ITPase-like"/>
    <property type="match status" value="1"/>
</dbReference>
<proteinExistence type="inferred from homology"/>
<dbReference type="NCBIfam" id="TIGR00172">
    <property type="entry name" value="maf"/>
    <property type="match status" value="1"/>
</dbReference>
<dbReference type="Gene3D" id="3.90.950.10">
    <property type="match status" value="1"/>
</dbReference>
<comment type="caution">
    <text evidence="5">The sequence shown here is derived from an EMBL/GenBank/DDBJ whole genome shotgun (WGS) entry which is preliminary data.</text>
</comment>
<dbReference type="InterPro" id="IPR029001">
    <property type="entry name" value="ITPase-like_fam"/>
</dbReference>
<dbReference type="Proteomes" id="UP000307702">
    <property type="component" value="Unassembled WGS sequence"/>
</dbReference>
<keyword evidence="3 4" id="KW-0546">Nucleotide metabolism</keyword>
<dbReference type="PANTHER" id="PTHR43213">
    <property type="entry name" value="BIFUNCTIONAL DTTP/UTP PYROPHOSPHATASE/METHYLTRANSFERASE PROTEIN-RELATED"/>
    <property type="match status" value="1"/>
</dbReference>
<name>A0A8H2PN99_9GAMM</name>
<feature type="active site" description="Proton acceptor" evidence="4">
    <location>
        <position position="100"/>
    </location>
</feature>
<dbReference type="RefSeq" id="WP_138620351.1">
    <property type="nucleotide sequence ID" value="NZ_SZVP01000001.1"/>
</dbReference>
<evidence type="ECO:0000256" key="1">
    <source>
        <dbReference type="ARBA" id="ARBA00001968"/>
    </source>
</evidence>
<dbReference type="PIRSF" id="PIRSF006305">
    <property type="entry name" value="Maf"/>
    <property type="match status" value="1"/>
</dbReference>